<dbReference type="SUPFAM" id="SSF51556">
    <property type="entry name" value="Metallo-dependent hydrolases"/>
    <property type="match status" value="1"/>
</dbReference>
<dbReference type="Gene3D" id="3.20.20.140">
    <property type="entry name" value="Metal-dependent hydrolases"/>
    <property type="match status" value="1"/>
</dbReference>
<evidence type="ECO:0000313" key="5">
    <source>
        <dbReference type="EMBL" id="TFB13118.1"/>
    </source>
</evidence>
<sequence length="258" mass="30085">MHDLTVDTHIHLDMYTEEEKSKLLHELEPYKITNLISVSRNLESCRHNLEIAKQDSRVKVALGYHPEQKIPDVEEVSDILTEISHHKDQIVAVGEVGLPYYLRKEDSSLSLEPYLELLRVFLHKAKELELPVVLHAIYEDATIVCDLLESFSISEAHFHWFRGDEKTIERMINNGYMVSVTPDVVYEGEIQKLVKDYPLRQLMVETDGPWPFEGPFSGQMTHPKMMHESVCKIAEIKRCDIKDVYNNLYLNTKRFYNL</sequence>
<evidence type="ECO:0000256" key="3">
    <source>
        <dbReference type="ARBA" id="ARBA00022801"/>
    </source>
</evidence>
<dbReference type="GO" id="GO:0016788">
    <property type="term" value="F:hydrolase activity, acting on ester bonds"/>
    <property type="evidence" value="ECO:0007669"/>
    <property type="project" value="InterPro"/>
</dbReference>
<keyword evidence="6" id="KW-1185">Reference proteome</keyword>
<proteinExistence type="inferred from homology"/>
<evidence type="ECO:0000256" key="2">
    <source>
        <dbReference type="ARBA" id="ARBA00022723"/>
    </source>
</evidence>
<dbReference type="PIRSF" id="PIRSF005902">
    <property type="entry name" value="DNase_TatD"/>
    <property type="match status" value="1"/>
</dbReference>
<dbReference type="PANTHER" id="PTHR46317">
    <property type="entry name" value="HYDROLASE OF PHP SUPERFAMILY-RELATED PROTEIN"/>
    <property type="match status" value="1"/>
</dbReference>
<dbReference type="EMBL" id="SOPW01000030">
    <property type="protein sequence ID" value="TFB13118.1"/>
    <property type="molecule type" value="Genomic_DNA"/>
</dbReference>
<dbReference type="OrthoDB" id="9775608at2"/>
<keyword evidence="3" id="KW-0378">Hydrolase</keyword>
<accession>A0A4Y8IHP3</accession>
<name>A0A4Y8IHP3_9BACI</name>
<comment type="caution">
    <text evidence="5">The sequence shown here is derived from an EMBL/GenBank/DDBJ whole genome shotgun (WGS) entry which is preliminary data.</text>
</comment>
<gene>
    <name evidence="5" type="ORF">E3U55_16665</name>
</gene>
<feature type="binding site" evidence="4">
    <location>
        <position position="135"/>
    </location>
    <ligand>
        <name>a divalent metal cation</name>
        <dbReference type="ChEBI" id="CHEBI:60240"/>
        <label>2</label>
    </ligand>
</feature>
<feature type="binding site" evidence="4">
    <location>
        <position position="159"/>
    </location>
    <ligand>
        <name>a divalent metal cation</name>
        <dbReference type="ChEBI" id="CHEBI:60240"/>
        <label>2</label>
    </ligand>
</feature>
<dbReference type="RefSeq" id="WP_134341607.1">
    <property type="nucleotide sequence ID" value="NZ_SOPW01000030.1"/>
</dbReference>
<reference evidence="5 6" key="1">
    <citation type="submission" date="2019-03" db="EMBL/GenBank/DDBJ databases">
        <authorList>
            <person name="He R.-H."/>
        </authorList>
    </citation>
    <scope>NUCLEOTIDE SEQUENCE [LARGE SCALE GENOMIC DNA]</scope>
    <source>
        <strain evidence="6">SH 714</strain>
    </source>
</reference>
<dbReference type="InterPro" id="IPR001130">
    <property type="entry name" value="TatD-like"/>
</dbReference>
<dbReference type="GO" id="GO:0046872">
    <property type="term" value="F:metal ion binding"/>
    <property type="evidence" value="ECO:0007669"/>
    <property type="project" value="UniProtKB-KW"/>
</dbReference>
<feature type="binding site" evidence="4">
    <location>
        <position position="95"/>
    </location>
    <ligand>
        <name>a divalent metal cation</name>
        <dbReference type="ChEBI" id="CHEBI:60240"/>
        <label>1</label>
    </ligand>
</feature>
<evidence type="ECO:0000256" key="1">
    <source>
        <dbReference type="ARBA" id="ARBA00009275"/>
    </source>
</evidence>
<evidence type="ECO:0000313" key="6">
    <source>
        <dbReference type="Proteomes" id="UP000297975"/>
    </source>
</evidence>
<comment type="similarity">
    <text evidence="1">Belongs to the metallo-dependent hydrolases superfamily. TatD-type hydrolase family.</text>
</comment>
<dbReference type="AlphaFoldDB" id="A0A4Y8IHP3"/>
<keyword evidence="2 4" id="KW-0479">Metal-binding</keyword>
<dbReference type="Proteomes" id="UP000297975">
    <property type="component" value="Unassembled WGS sequence"/>
</dbReference>
<dbReference type="InterPro" id="IPR032466">
    <property type="entry name" value="Metal_Hydrolase"/>
</dbReference>
<feature type="binding site" evidence="4">
    <location>
        <position position="11"/>
    </location>
    <ligand>
        <name>a divalent metal cation</name>
        <dbReference type="ChEBI" id="CHEBI:60240"/>
        <label>1</label>
    </ligand>
</feature>
<feature type="binding site" evidence="4">
    <location>
        <position position="9"/>
    </location>
    <ligand>
        <name>a divalent metal cation</name>
        <dbReference type="ChEBI" id="CHEBI:60240"/>
        <label>1</label>
    </ligand>
</feature>
<feature type="binding site" evidence="4">
    <location>
        <position position="207"/>
    </location>
    <ligand>
        <name>a divalent metal cation</name>
        <dbReference type="ChEBI" id="CHEBI:60240"/>
        <label>1</label>
    </ligand>
</feature>
<dbReference type="CDD" id="cd01310">
    <property type="entry name" value="TatD_DNAse"/>
    <property type="match status" value="1"/>
</dbReference>
<evidence type="ECO:0000256" key="4">
    <source>
        <dbReference type="PIRSR" id="PIRSR005902-1"/>
    </source>
</evidence>
<dbReference type="PANTHER" id="PTHR46317:SF1">
    <property type="entry name" value="HYDROLASE, TATD FAMILY"/>
    <property type="match status" value="1"/>
</dbReference>
<organism evidence="5 6">
    <name type="scientific">Filobacillus milosensis</name>
    <dbReference type="NCBI Taxonomy" id="94137"/>
    <lineage>
        <taxon>Bacteria</taxon>
        <taxon>Bacillati</taxon>
        <taxon>Bacillota</taxon>
        <taxon>Bacilli</taxon>
        <taxon>Bacillales</taxon>
        <taxon>Bacillaceae</taxon>
        <taxon>Filobacillus</taxon>
    </lineage>
</organism>
<dbReference type="Pfam" id="PF01026">
    <property type="entry name" value="TatD_DNase"/>
    <property type="match status" value="1"/>
</dbReference>
<protein>
    <submittedName>
        <fullName evidence="5">TatD family deoxyribonuclease</fullName>
    </submittedName>
</protein>